<gene>
    <name evidence="2" type="ORF">Scep_002911</name>
</gene>
<dbReference type="EMBL" id="JBBNAG010000001">
    <property type="protein sequence ID" value="KAK9167720.1"/>
    <property type="molecule type" value="Genomic_DNA"/>
</dbReference>
<keyword evidence="1" id="KW-1133">Transmembrane helix</keyword>
<feature type="transmembrane region" description="Helical" evidence="1">
    <location>
        <begin position="30"/>
        <end position="54"/>
    </location>
</feature>
<proteinExistence type="predicted"/>
<protein>
    <submittedName>
        <fullName evidence="2">Uncharacterized protein</fullName>
    </submittedName>
</protein>
<keyword evidence="3" id="KW-1185">Reference proteome</keyword>
<evidence type="ECO:0000313" key="3">
    <source>
        <dbReference type="Proteomes" id="UP001419268"/>
    </source>
</evidence>
<evidence type="ECO:0000313" key="2">
    <source>
        <dbReference type="EMBL" id="KAK9167720.1"/>
    </source>
</evidence>
<sequence>MACIWLCVSPTTTGTEVVTGPTILGPLSTTLLQLLLLVVVFPTLCAALCAAFLISSGLDELEILGNMFTDSGKLSLALRPRKCSAAKSYAVAAISGVSKLPSQILVFFPGSLISDTHFPHFLFLTPL</sequence>
<keyword evidence="1" id="KW-0812">Transmembrane</keyword>
<dbReference type="Proteomes" id="UP001419268">
    <property type="component" value="Unassembled WGS sequence"/>
</dbReference>
<organism evidence="2 3">
    <name type="scientific">Stephania cephalantha</name>
    <dbReference type="NCBI Taxonomy" id="152367"/>
    <lineage>
        <taxon>Eukaryota</taxon>
        <taxon>Viridiplantae</taxon>
        <taxon>Streptophyta</taxon>
        <taxon>Embryophyta</taxon>
        <taxon>Tracheophyta</taxon>
        <taxon>Spermatophyta</taxon>
        <taxon>Magnoliopsida</taxon>
        <taxon>Ranunculales</taxon>
        <taxon>Menispermaceae</taxon>
        <taxon>Menispermoideae</taxon>
        <taxon>Cissampelideae</taxon>
        <taxon>Stephania</taxon>
    </lineage>
</organism>
<dbReference type="AlphaFoldDB" id="A0AAP0LBW4"/>
<name>A0AAP0LBW4_9MAGN</name>
<reference evidence="2 3" key="1">
    <citation type="submission" date="2024-01" db="EMBL/GenBank/DDBJ databases">
        <title>Genome assemblies of Stephania.</title>
        <authorList>
            <person name="Yang L."/>
        </authorList>
    </citation>
    <scope>NUCLEOTIDE SEQUENCE [LARGE SCALE GENOMIC DNA]</scope>
    <source>
        <strain evidence="2">JXDWG</strain>
        <tissue evidence="2">Leaf</tissue>
    </source>
</reference>
<comment type="caution">
    <text evidence="2">The sequence shown here is derived from an EMBL/GenBank/DDBJ whole genome shotgun (WGS) entry which is preliminary data.</text>
</comment>
<keyword evidence="1" id="KW-0472">Membrane</keyword>
<evidence type="ECO:0000256" key="1">
    <source>
        <dbReference type="SAM" id="Phobius"/>
    </source>
</evidence>
<accession>A0AAP0LBW4</accession>